<feature type="region of interest" description="Disordered" evidence="1">
    <location>
        <begin position="85"/>
        <end position="117"/>
    </location>
</feature>
<comment type="caution">
    <text evidence="2">The sequence shown here is derived from an EMBL/GenBank/DDBJ whole genome shotgun (WGS) entry which is preliminary data.</text>
</comment>
<protein>
    <submittedName>
        <fullName evidence="2">Uncharacterized protein</fullName>
    </submittedName>
</protein>
<evidence type="ECO:0000313" key="3">
    <source>
        <dbReference type="Proteomes" id="UP001500432"/>
    </source>
</evidence>
<organism evidence="2 3">
    <name type="scientific">Sinomonas flava</name>
    <dbReference type="NCBI Taxonomy" id="496857"/>
    <lineage>
        <taxon>Bacteria</taxon>
        <taxon>Bacillati</taxon>
        <taxon>Actinomycetota</taxon>
        <taxon>Actinomycetes</taxon>
        <taxon>Micrococcales</taxon>
        <taxon>Micrococcaceae</taxon>
        <taxon>Sinomonas</taxon>
    </lineage>
</organism>
<name>A0ABN3BNA4_9MICC</name>
<dbReference type="EMBL" id="BAAAQW010000003">
    <property type="protein sequence ID" value="GAA2198080.1"/>
    <property type="molecule type" value="Genomic_DNA"/>
</dbReference>
<proteinExistence type="predicted"/>
<reference evidence="2 3" key="1">
    <citation type="journal article" date="2019" name="Int. J. Syst. Evol. Microbiol.">
        <title>The Global Catalogue of Microorganisms (GCM) 10K type strain sequencing project: providing services to taxonomists for standard genome sequencing and annotation.</title>
        <authorList>
            <consortium name="The Broad Institute Genomics Platform"/>
            <consortium name="The Broad Institute Genome Sequencing Center for Infectious Disease"/>
            <person name="Wu L."/>
            <person name="Ma J."/>
        </authorList>
    </citation>
    <scope>NUCLEOTIDE SEQUENCE [LARGE SCALE GENOMIC DNA]</scope>
    <source>
        <strain evidence="2 3">JCM 16034</strain>
    </source>
</reference>
<sequence length="117" mass="12437">MIQVTENVRRRHAAVKAVPPSAEVTPCGPEVTPCGPDITPCGADITPCGPDVTPCEPDVTPCGPDVTPCEPDVTLALRVHRGNRDALRHHGRKKARRLARGAGPSTQRGQLPAAPWR</sequence>
<accession>A0ABN3BNA4</accession>
<evidence type="ECO:0000256" key="1">
    <source>
        <dbReference type="SAM" id="MobiDB-lite"/>
    </source>
</evidence>
<gene>
    <name evidence="2" type="ORF">GCM10009849_09390</name>
</gene>
<keyword evidence="3" id="KW-1185">Reference proteome</keyword>
<dbReference type="Proteomes" id="UP001500432">
    <property type="component" value="Unassembled WGS sequence"/>
</dbReference>
<feature type="compositionally biased region" description="Basic residues" evidence="1">
    <location>
        <begin position="89"/>
        <end position="99"/>
    </location>
</feature>
<evidence type="ECO:0000313" key="2">
    <source>
        <dbReference type="EMBL" id="GAA2198080.1"/>
    </source>
</evidence>